<evidence type="ECO:0000313" key="3">
    <source>
        <dbReference type="Proteomes" id="UP000830401"/>
    </source>
</evidence>
<dbReference type="EMBL" id="CP095061">
    <property type="protein sequence ID" value="UOQ67980.1"/>
    <property type="molecule type" value="Genomic_DNA"/>
</dbReference>
<evidence type="ECO:0000313" key="2">
    <source>
        <dbReference type="EMBL" id="UOQ67980.1"/>
    </source>
</evidence>
<dbReference type="InterPro" id="IPR012334">
    <property type="entry name" value="Pectin_lyas_fold"/>
</dbReference>
<reference evidence="2" key="1">
    <citation type="submission" date="2022-04" db="EMBL/GenBank/DDBJ databases">
        <title>Hymenobacter sp. isolated from the air.</title>
        <authorList>
            <person name="Won M."/>
            <person name="Lee C.-M."/>
            <person name="Woen H.-Y."/>
            <person name="Kwon S.-W."/>
        </authorList>
    </citation>
    <scope>NUCLEOTIDE SEQUENCE</scope>
    <source>
        <strain evidence="2">5420S-77</strain>
    </source>
</reference>
<feature type="chain" id="PRO_5046761075" evidence="1">
    <location>
        <begin position="23"/>
        <end position="92"/>
    </location>
</feature>
<dbReference type="RefSeq" id="WP_245124388.1">
    <property type="nucleotide sequence ID" value="NZ_CP095061.1"/>
</dbReference>
<keyword evidence="1" id="KW-0732">Signal</keyword>
<dbReference type="Gene3D" id="2.160.20.10">
    <property type="entry name" value="Single-stranded right-handed beta-helix, Pectin lyase-like"/>
    <property type="match status" value="1"/>
</dbReference>
<keyword evidence="3" id="KW-1185">Reference proteome</keyword>
<feature type="signal peptide" evidence="1">
    <location>
        <begin position="1"/>
        <end position="22"/>
    </location>
</feature>
<protein>
    <submittedName>
        <fullName evidence="2">Uncharacterized protein</fullName>
    </submittedName>
</protein>
<organism evidence="2 3">
    <name type="scientific">Hymenobacter volaticus</name>
    <dbReference type="NCBI Taxonomy" id="2932254"/>
    <lineage>
        <taxon>Bacteria</taxon>
        <taxon>Pseudomonadati</taxon>
        <taxon>Bacteroidota</taxon>
        <taxon>Cytophagia</taxon>
        <taxon>Cytophagales</taxon>
        <taxon>Hymenobacteraceae</taxon>
        <taxon>Hymenobacter</taxon>
    </lineage>
</organism>
<dbReference type="InterPro" id="IPR011050">
    <property type="entry name" value="Pectin_lyase_fold/virulence"/>
</dbReference>
<proteinExistence type="predicted"/>
<accession>A0ABY4GAP1</accession>
<dbReference type="Proteomes" id="UP000830401">
    <property type="component" value="Chromosome"/>
</dbReference>
<dbReference type="SUPFAM" id="SSF51126">
    <property type="entry name" value="Pectin lyase-like"/>
    <property type="match status" value="1"/>
</dbReference>
<sequence length="92" mass="9845">MIRTLSYGLLLAFSLLTAQGYAADIWVSPKGSDRAAGTALQPLATVAAALRQARNLRRLNDPSVQTGVHIWVRGASTDCTSRCFCGPKMPVL</sequence>
<gene>
    <name evidence="2" type="ORF">MUN86_09040</name>
</gene>
<name>A0ABY4GAP1_9BACT</name>
<evidence type="ECO:0000256" key="1">
    <source>
        <dbReference type="SAM" id="SignalP"/>
    </source>
</evidence>